<evidence type="ECO:0000259" key="1">
    <source>
        <dbReference type="Pfam" id="PF13472"/>
    </source>
</evidence>
<feature type="domain" description="SGNH hydrolase-type esterase" evidence="1">
    <location>
        <begin position="24"/>
        <end position="214"/>
    </location>
</feature>
<dbReference type="RefSeq" id="WP_022608505.1">
    <property type="nucleotide sequence ID" value="NZ_ASSJ01000076.1"/>
</dbReference>
<dbReference type="Proteomes" id="UP000016960">
    <property type="component" value="Unassembled WGS sequence"/>
</dbReference>
<evidence type="ECO:0000313" key="3">
    <source>
        <dbReference type="Proteomes" id="UP000016960"/>
    </source>
</evidence>
<dbReference type="PANTHER" id="PTHR30383">
    <property type="entry name" value="THIOESTERASE 1/PROTEASE 1/LYSOPHOSPHOLIPASE L1"/>
    <property type="match status" value="1"/>
</dbReference>
<comment type="caution">
    <text evidence="2">The sequence shown here is derived from an EMBL/GenBank/DDBJ whole genome shotgun (WGS) entry which is preliminary data.</text>
</comment>
<accession>U5DGH4</accession>
<dbReference type="InterPro" id="IPR013830">
    <property type="entry name" value="SGNH_hydro"/>
</dbReference>
<dbReference type="GO" id="GO:0004622">
    <property type="term" value="F:phosphatidylcholine lysophospholipase activity"/>
    <property type="evidence" value="ECO:0007669"/>
    <property type="project" value="TreeGrafter"/>
</dbReference>
<reference evidence="2 3" key="1">
    <citation type="submission" date="2013-05" db="EMBL/GenBank/DDBJ databases">
        <title>Draft genome sequence of Rubidibacter lacunae KORDI 51-2.</title>
        <authorList>
            <person name="Choi D.H."/>
            <person name="Noh J.H."/>
            <person name="Kwon K.-K."/>
            <person name="Lee J.-H."/>
            <person name="Ryu J.-Y."/>
        </authorList>
    </citation>
    <scope>NUCLEOTIDE SEQUENCE [LARGE SCALE GENOMIC DNA]</scope>
    <source>
        <strain evidence="2 3">KORDI 51-2</strain>
    </source>
</reference>
<protein>
    <submittedName>
        <fullName evidence="2">Lysophospholipase L1</fullName>
    </submittedName>
</protein>
<dbReference type="EMBL" id="ASSJ01000076">
    <property type="protein sequence ID" value="ERN40387.1"/>
    <property type="molecule type" value="Genomic_DNA"/>
</dbReference>
<dbReference type="STRING" id="582515.KR51_00029240"/>
<dbReference type="SUPFAM" id="SSF52266">
    <property type="entry name" value="SGNH hydrolase"/>
    <property type="match status" value="1"/>
</dbReference>
<keyword evidence="3" id="KW-1185">Reference proteome</keyword>
<gene>
    <name evidence="2" type="ORF">KR51_00029240</name>
</gene>
<dbReference type="eggNOG" id="COG2755">
    <property type="taxonomic scope" value="Bacteria"/>
</dbReference>
<dbReference type="InterPro" id="IPR051532">
    <property type="entry name" value="Ester_Hydrolysis_Enzymes"/>
</dbReference>
<sequence>MTVTVEMPIQLVRSKGPHLQRIAAIGDSLIYGFGDSEGGGWVERLRCRWLDPAAPGPAVYNLGVRGDRVGQVAARFEREVCGRGELRRQVPDLAIVSVGVNDSARLGRPDGRLYTPIETFATDLENLLAIARDVCPVLFVGMVPVNDTRMPFAGSLYFSLAEQRRYRDVTRGICARRRVPYLDTLALWEQRGRAWWQAQLCPDGLHPNVGGYRVLLADVLAWEALCPYGLVAPGPSALERLPAGVG</sequence>
<dbReference type="InterPro" id="IPR036514">
    <property type="entry name" value="SGNH_hydro_sf"/>
</dbReference>
<proteinExistence type="predicted"/>
<dbReference type="PANTHER" id="PTHR30383:SF5">
    <property type="entry name" value="SGNH HYDROLASE-TYPE ESTERASE DOMAIN-CONTAINING PROTEIN"/>
    <property type="match status" value="1"/>
</dbReference>
<dbReference type="InParanoid" id="U5DGH4"/>
<dbReference type="Gene3D" id="3.40.50.1110">
    <property type="entry name" value="SGNH hydrolase"/>
    <property type="match status" value="1"/>
</dbReference>
<organism evidence="2 3">
    <name type="scientific">Rubidibacter lacunae KORDI 51-2</name>
    <dbReference type="NCBI Taxonomy" id="582515"/>
    <lineage>
        <taxon>Bacteria</taxon>
        <taxon>Bacillati</taxon>
        <taxon>Cyanobacteriota</taxon>
        <taxon>Cyanophyceae</taxon>
        <taxon>Oscillatoriophycideae</taxon>
        <taxon>Chroococcales</taxon>
        <taxon>Aphanothecaceae</taxon>
        <taxon>Rubidibacter</taxon>
    </lineage>
</organism>
<name>U5DGH4_9CHRO</name>
<evidence type="ECO:0000313" key="2">
    <source>
        <dbReference type="EMBL" id="ERN40387.1"/>
    </source>
</evidence>
<dbReference type="AlphaFoldDB" id="U5DGH4"/>
<dbReference type="Pfam" id="PF13472">
    <property type="entry name" value="Lipase_GDSL_2"/>
    <property type="match status" value="1"/>
</dbReference>